<keyword evidence="2" id="KW-1185">Reference proteome</keyword>
<evidence type="ECO:0000313" key="1">
    <source>
        <dbReference type="EMBL" id="MDQ0167548.1"/>
    </source>
</evidence>
<reference evidence="1 2" key="1">
    <citation type="submission" date="2023-07" db="EMBL/GenBank/DDBJ databases">
        <title>Genomic Encyclopedia of Type Strains, Phase IV (KMG-IV): sequencing the most valuable type-strain genomes for metagenomic binning, comparative biology and taxonomic classification.</title>
        <authorList>
            <person name="Goeker M."/>
        </authorList>
    </citation>
    <scope>NUCLEOTIDE SEQUENCE [LARGE SCALE GENOMIC DNA]</scope>
    <source>
        <strain evidence="1 2">DSM 12751</strain>
    </source>
</reference>
<evidence type="ECO:0008006" key="3">
    <source>
        <dbReference type="Google" id="ProtNLM"/>
    </source>
</evidence>
<proteinExistence type="predicted"/>
<dbReference type="Proteomes" id="UP001235840">
    <property type="component" value="Unassembled WGS sequence"/>
</dbReference>
<protein>
    <recommendedName>
        <fullName evidence="3">DUF2508 family protein</fullName>
    </recommendedName>
</protein>
<dbReference type="InterPro" id="IPR019644">
    <property type="entry name" value="DUF2508"/>
</dbReference>
<dbReference type="Pfam" id="PF10704">
    <property type="entry name" value="DUF2508"/>
    <property type="match status" value="1"/>
</dbReference>
<comment type="caution">
    <text evidence="1">The sequence shown here is derived from an EMBL/GenBank/DDBJ whole genome shotgun (WGS) entry which is preliminary data.</text>
</comment>
<organism evidence="1 2">
    <name type="scientific">Caldalkalibacillus horti</name>
    <dbReference type="NCBI Taxonomy" id="77523"/>
    <lineage>
        <taxon>Bacteria</taxon>
        <taxon>Bacillati</taxon>
        <taxon>Bacillota</taxon>
        <taxon>Bacilli</taxon>
        <taxon>Bacillales</taxon>
        <taxon>Bacillaceae</taxon>
        <taxon>Caldalkalibacillus</taxon>
    </lineage>
</organism>
<dbReference type="RefSeq" id="WP_307396547.1">
    <property type="nucleotide sequence ID" value="NZ_BAAADK010000008.1"/>
</dbReference>
<sequence>MFWRRKNIADNEQYRLIASIEEARKKWSEIQAWRICDEDSFEAQIPKLLAEIRYSYLLRQARQREYVNRWYFEFQELSHKRKLETQTLYSQQ</sequence>
<evidence type="ECO:0000313" key="2">
    <source>
        <dbReference type="Proteomes" id="UP001235840"/>
    </source>
</evidence>
<dbReference type="EMBL" id="JAUSTY010000017">
    <property type="protein sequence ID" value="MDQ0167548.1"/>
    <property type="molecule type" value="Genomic_DNA"/>
</dbReference>
<gene>
    <name evidence="1" type="ORF">J2S11_003473</name>
</gene>
<accession>A0ABT9W2R5</accession>
<name>A0ABT9W2R5_9BACI</name>